<feature type="signal peptide" evidence="1">
    <location>
        <begin position="1"/>
        <end position="19"/>
    </location>
</feature>
<gene>
    <name evidence="2" type="ORF">FOZ62_022854</name>
</gene>
<evidence type="ECO:0000313" key="2">
    <source>
        <dbReference type="EMBL" id="KAF4728463.1"/>
    </source>
</evidence>
<evidence type="ECO:0000256" key="1">
    <source>
        <dbReference type="SAM" id="SignalP"/>
    </source>
</evidence>
<keyword evidence="1" id="KW-0732">Signal</keyword>
<feature type="chain" id="PRO_5029888610" evidence="1">
    <location>
        <begin position="20"/>
        <end position="288"/>
    </location>
</feature>
<proteinExistence type="predicted"/>
<dbReference type="AlphaFoldDB" id="A0A7J6S6S0"/>
<dbReference type="Proteomes" id="UP000574390">
    <property type="component" value="Unassembled WGS sequence"/>
</dbReference>
<protein>
    <submittedName>
        <fullName evidence="2">Uncharacterized protein</fullName>
    </submittedName>
</protein>
<accession>A0A7J6S6S0</accession>
<organism evidence="2 3">
    <name type="scientific">Perkinsus olseni</name>
    <name type="common">Perkinsus atlanticus</name>
    <dbReference type="NCBI Taxonomy" id="32597"/>
    <lineage>
        <taxon>Eukaryota</taxon>
        <taxon>Sar</taxon>
        <taxon>Alveolata</taxon>
        <taxon>Perkinsozoa</taxon>
        <taxon>Perkinsea</taxon>
        <taxon>Perkinsida</taxon>
        <taxon>Perkinsidae</taxon>
        <taxon>Perkinsus</taxon>
    </lineage>
</organism>
<comment type="caution">
    <text evidence="2">The sequence shown here is derived from an EMBL/GenBank/DDBJ whole genome shotgun (WGS) entry which is preliminary data.</text>
</comment>
<name>A0A7J6S6S0_PEROL</name>
<dbReference type="EMBL" id="JABANM010017034">
    <property type="protein sequence ID" value="KAF4728463.1"/>
    <property type="molecule type" value="Genomic_DNA"/>
</dbReference>
<sequence>MILFVSLCLFAALPAVIHAAPAVGWFLHFSKDYHMYFNVMENQTAENFAFNAYTRRGPGITPRTTDYYNPTNIHEVIPDGVFPLTEVADNVYSIGFPPDVLRKWYTNIADSLYTAGHVDSKDGFPPAGIQPGDLVTITQTSGDTYTTNFRGETIEFLRRSDVIEYLKPGLFEYEEPVAPHLKLSVYVRYDGEYRFQHQGSVGILIACDGRPTSRFHFKLVPDENDKPYQRYNVESAGRGTFDQFRRIVKRVCPTKQLKPVDFTNVVIASDRTIYVPFEGGRMALTRVE</sequence>
<reference evidence="2 3" key="1">
    <citation type="submission" date="2020-04" db="EMBL/GenBank/DDBJ databases">
        <title>Perkinsus olseni comparative genomics.</title>
        <authorList>
            <person name="Bogema D.R."/>
        </authorList>
    </citation>
    <scope>NUCLEOTIDE SEQUENCE [LARGE SCALE GENOMIC DNA]</scope>
    <source>
        <strain evidence="2">ATCC PRA-205</strain>
    </source>
</reference>
<evidence type="ECO:0000313" key="3">
    <source>
        <dbReference type="Proteomes" id="UP000574390"/>
    </source>
</evidence>